<dbReference type="KEGG" id="vg:65118532"/>
<keyword evidence="3" id="KW-1185">Reference proteome</keyword>
<reference evidence="2 3" key="1">
    <citation type="submission" date="2018-12" db="EMBL/GenBank/DDBJ databases">
        <authorList>
            <person name="Swarthout J.L."/>
            <person name="Sangappa S.J."/>
            <person name="Brangman K.A."/>
            <person name="Patel K.S."/>
            <person name="Villarin B.I."/>
            <person name="Kraftician J.D."/>
            <person name="Stevenson A.R."/>
            <person name="Manikandan S."/>
            <person name="Moore E.M."/>
            <person name="Bortz R.L."/>
            <person name="Warner M.H."/>
            <person name="Garlena R.A."/>
            <person name="Russell D.A."/>
            <person name="Pope W.H."/>
            <person name="Jacobs-Sera D."/>
            <person name="Hatfull G.F."/>
        </authorList>
    </citation>
    <scope>NUCLEOTIDE SEQUENCE [LARGE SCALE GENOMIC DNA]</scope>
</reference>
<dbReference type="GeneID" id="65118532"/>
<dbReference type="RefSeq" id="YP_010100829.1">
    <property type="nucleotide sequence ID" value="NC_055785.1"/>
</dbReference>
<protein>
    <recommendedName>
        <fullName evidence="4">Tail assembly chaperone</fullName>
    </recommendedName>
</protein>
<evidence type="ECO:0008006" key="4">
    <source>
        <dbReference type="Google" id="ProtNLM"/>
    </source>
</evidence>
<feature type="region of interest" description="Disordered" evidence="1">
    <location>
        <begin position="63"/>
        <end position="123"/>
    </location>
</feature>
<name>A0A411AXL9_9CAUD</name>
<feature type="compositionally biased region" description="Basic and acidic residues" evidence="1">
    <location>
        <begin position="77"/>
        <end position="88"/>
    </location>
</feature>
<organism evidence="2 3">
    <name type="scientific">Gordonia phage Mutzi</name>
    <dbReference type="NCBI Taxonomy" id="2500789"/>
    <lineage>
        <taxon>Viruses</taxon>
        <taxon>Duplodnaviria</taxon>
        <taxon>Heunggongvirae</taxon>
        <taxon>Uroviricota</taxon>
        <taxon>Caudoviricetes</taxon>
        <taxon>Stackebrandtviridae</taxon>
        <taxon>Frickvirinae</taxon>
        <taxon>Wizardvirus</taxon>
        <taxon>Wizardvirus mutzi</taxon>
    </lineage>
</organism>
<dbReference type="Proteomes" id="UP000290402">
    <property type="component" value="Genome"/>
</dbReference>
<feature type="compositionally biased region" description="Low complexity" evidence="1">
    <location>
        <begin position="63"/>
        <end position="76"/>
    </location>
</feature>
<evidence type="ECO:0000313" key="2">
    <source>
        <dbReference type="EMBL" id="QAX92842.1"/>
    </source>
</evidence>
<sequence>MTEVTIEAQQHVAGLAPGDVVTVEHTEKIAKLILHGRVTVIEGRPFREGEPRSEGAVAVVAPDPAPDASADLADAQADARETLDRLNAELDAGQNATDAESATGAAEQAPASGRRKKSTGDAG</sequence>
<gene>
    <name evidence="2" type="primary">27</name>
    <name evidence="2" type="ORF">SEA_MUTZI_27</name>
</gene>
<evidence type="ECO:0000256" key="1">
    <source>
        <dbReference type="SAM" id="MobiDB-lite"/>
    </source>
</evidence>
<dbReference type="EMBL" id="MK305889">
    <property type="protein sequence ID" value="QAX92842.1"/>
    <property type="molecule type" value="Genomic_DNA"/>
</dbReference>
<accession>A0A411AXL9</accession>
<evidence type="ECO:0000313" key="3">
    <source>
        <dbReference type="Proteomes" id="UP000290402"/>
    </source>
</evidence>
<proteinExistence type="predicted"/>